<accession>A0ABT9HYE2</accession>
<dbReference type="GO" id="GO:0000309">
    <property type="term" value="F:nicotinamide-nucleotide adenylyltransferase activity"/>
    <property type="evidence" value="ECO:0007669"/>
    <property type="project" value="UniProtKB-EC"/>
</dbReference>
<evidence type="ECO:0000313" key="2">
    <source>
        <dbReference type="EMBL" id="MDP5136162.1"/>
    </source>
</evidence>
<dbReference type="Proteomes" id="UP001231109">
    <property type="component" value="Unassembled WGS sequence"/>
</dbReference>
<keyword evidence="2" id="KW-0808">Transferase</keyword>
<proteinExistence type="predicted"/>
<dbReference type="Gene3D" id="3.40.50.300">
    <property type="entry name" value="P-loop containing nucleotide triphosphate hydrolases"/>
    <property type="match status" value="1"/>
</dbReference>
<dbReference type="InterPro" id="IPR014729">
    <property type="entry name" value="Rossmann-like_a/b/a_fold"/>
</dbReference>
<dbReference type="EMBL" id="JAPJDZ010000019">
    <property type="protein sequence ID" value="MDP5136162.1"/>
    <property type="molecule type" value="Genomic_DNA"/>
</dbReference>
<organism evidence="2 3">
    <name type="scientific">Rheinheimera baltica</name>
    <dbReference type="NCBI Taxonomy" id="67576"/>
    <lineage>
        <taxon>Bacteria</taxon>
        <taxon>Pseudomonadati</taxon>
        <taxon>Pseudomonadota</taxon>
        <taxon>Gammaproteobacteria</taxon>
        <taxon>Chromatiales</taxon>
        <taxon>Chromatiaceae</taxon>
        <taxon>Rheinheimera</taxon>
    </lineage>
</organism>
<dbReference type="PANTHER" id="PTHR37512:SF1">
    <property type="entry name" value="NADR_TTD14 AAA DOMAIN-CONTAINING PROTEIN"/>
    <property type="match status" value="1"/>
</dbReference>
<gene>
    <name evidence="2" type="primary">nadR</name>
    <name evidence="2" type="ORF">ORJ04_09395</name>
</gene>
<keyword evidence="2" id="KW-0418">Kinase</keyword>
<dbReference type="InterPro" id="IPR038727">
    <property type="entry name" value="NadR/Ttd14_AAA_dom"/>
</dbReference>
<dbReference type="EC" id="2.7.7.1" evidence="2"/>
<dbReference type="InterPro" id="IPR004821">
    <property type="entry name" value="Cyt_trans-like"/>
</dbReference>
<name>A0ABT9HYE2_9GAMM</name>
<keyword evidence="3" id="KW-1185">Reference proteome</keyword>
<dbReference type="InterPro" id="IPR027417">
    <property type="entry name" value="P-loop_NTPase"/>
</dbReference>
<dbReference type="Pfam" id="PF13521">
    <property type="entry name" value="AAA_28"/>
    <property type="match status" value="1"/>
</dbReference>
<comment type="caution">
    <text evidence="2">The sequence shown here is derived from an EMBL/GenBank/DDBJ whole genome shotgun (WGS) entry which is preliminary data.</text>
</comment>
<dbReference type="NCBIfam" id="NF005988">
    <property type="entry name" value="PRK08099.1"/>
    <property type="match status" value="1"/>
</dbReference>
<reference evidence="2 3" key="1">
    <citation type="submission" date="2022-11" db="EMBL/GenBank/DDBJ databases">
        <title>Viruses from the air-sea interface of a natural surface slick.</title>
        <authorList>
            <person name="Rahlff J."/>
            <person name="Holmfeldt K."/>
        </authorList>
    </citation>
    <scope>NUCLEOTIDE SEQUENCE [LARGE SCALE GENOMIC DNA]</scope>
    <source>
        <strain evidence="2 3">SMS4</strain>
    </source>
</reference>
<feature type="domain" description="NadR/Ttd14 AAA" evidence="1">
    <location>
        <begin position="176"/>
        <end position="325"/>
    </location>
</feature>
<keyword evidence="2" id="KW-0548">Nucleotidyltransferase</keyword>
<dbReference type="SUPFAM" id="SSF52540">
    <property type="entry name" value="P-loop containing nucleoside triphosphate hydrolases"/>
    <property type="match status" value="1"/>
</dbReference>
<dbReference type="GO" id="GO:0050262">
    <property type="term" value="F:ribosylnicotinamide kinase activity"/>
    <property type="evidence" value="ECO:0007669"/>
    <property type="project" value="UniProtKB-EC"/>
</dbReference>
<dbReference type="PANTHER" id="PTHR37512">
    <property type="entry name" value="TRIFUNCTIONAL NAD BIOSYNTHESIS/REGULATOR PROTEIN NADR"/>
    <property type="match status" value="1"/>
</dbReference>
<dbReference type="Gene3D" id="3.40.50.620">
    <property type="entry name" value="HUPs"/>
    <property type="match status" value="1"/>
</dbReference>
<dbReference type="PIRSF" id="PIRSF004776">
    <property type="entry name" value="NadR_NMNAT/RNK"/>
    <property type="match status" value="1"/>
</dbReference>
<dbReference type="InterPro" id="IPR052735">
    <property type="entry name" value="NAD_biosynth-regulator"/>
</dbReference>
<evidence type="ECO:0000259" key="1">
    <source>
        <dbReference type="Pfam" id="PF13521"/>
    </source>
</evidence>
<dbReference type="SUPFAM" id="SSF52374">
    <property type="entry name" value="Nucleotidylyl transferase"/>
    <property type="match status" value="1"/>
</dbReference>
<dbReference type="NCBIfam" id="TIGR00125">
    <property type="entry name" value="cyt_tran_rel"/>
    <property type="match status" value="1"/>
</dbReference>
<protein>
    <submittedName>
        <fullName evidence="2">Multifunctional transcriptional regulator/nicotinamide-nucleotide adenylyltransferase/ribosylnicotinamide kinase NadR</fullName>
        <ecNumber evidence="2">2.7.1.22</ecNumber>
        <ecNumber evidence="2">2.7.7.1</ecNumber>
    </submittedName>
</protein>
<dbReference type="RefSeq" id="WP_084153547.1">
    <property type="nucleotide sequence ID" value="NZ_JAPJDY010000011.1"/>
</dbReference>
<dbReference type="EC" id="2.7.1.22" evidence="2"/>
<evidence type="ECO:0000313" key="3">
    <source>
        <dbReference type="Proteomes" id="UP001231109"/>
    </source>
</evidence>
<sequence>MCNLTDDDISMNVGVFPGKFLPPHRGHITAILRAHALCEKLYVVVSERCIEDGELCNRAGLNYISGVLRQRWLSQELQGLEIVVLLQNEDAMAPFPQGWGDYATLLTQTVPEPFGVIFGGEESYRDGHKQHFPDVDYRVLDPERTQWPISGTEIREQPYRHWDYIAGAARPFFARKVLITGPESCGKTTLTRKLAKVYCSSWSEELGRDYQHDVVGGNGNLFDLEDFNRITHLQYEQDLKALRTANKVCFFDTDAVVTAFFSQVFLGSVANRVESFIEPSKYDLVIALKPTVPWVADGMRELGEQGVRDVSFEQLLKLYRQYGFNTDAFVVIAETDYYSRLEHCIAAVDHLLYGKVKTIL</sequence>
<dbReference type="InterPro" id="IPR016429">
    <property type="entry name" value="NAD_NadR"/>
</dbReference>